<sequence length="37" mass="4403">MKEYFCELKRDDMGFKHLESFSMTLLAKQGWHLLATP</sequence>
<dbReference type="AlphaFoldDB" id="A0A2C9W722"/>
<proteinExistence type="predicted"/>
<accession>A0A2C9W722</accession>
<reference evidence="1" key="1">
    <citation type="submission" date="2016-02" db="EMBL/GenBank/DDBJ databases">
        <title>WGS assembly of Manihot esculenta.</title>
        <authorList>
            <person name="Bredeson J.V."/>
            <person name="Prochnik S.E."/>
            <person name="Lyons J.B."/>
            <person name="Schmutz J."/>
            <person name="Grimwood J."/>
            <person name="Vrebalov J."/>
            <person name="Bart R.S."/>
            <person name="Amuge T."/>
            <person name="Ferguson M.E."/>
            <person name="Green R."/>
            <person name="Putnam N."/>
            <person name="Stites J."/>
            <person name="Rounsley S."/>
            <person name="Rokhsar D.S."/>
        </authorList>
    </citation>
    <scope>NUCLEOTIDE SEQUENCE [LARGE SCALE GENOMIC DNA]</scope>
    <source>
        <tissue evidence="1">Leaf</tissue>
    </source>
</reference>
<organism evidence="1">
    <name type="scientific">Manihot esculenta</name>
    <name type="common">Cassava</name>
    <name type="synonym">Jatropha manihot</name>
    <dbReference type="NCBI Taxonomy" id="3983"/>
    <lineage>
        <taxon>Eukaryota</taxon>
        <taxon>Viridiplantae</taxon>
        <taxon>Streptophyta</taxon>
        <taxon>Embryophyta</taxon>
        <taxon>Tracheophyta</taxon>
        <taxon>Spermatophyta</taxon>
        <taxon>Magnoliopsida</taxon>
        <taxon>eudicotyledons</taxon>
        <taxon>Gunneridae</taxon>
        <taxon>Pentapetalae</taxon>
        <taxon>rosids</taxon>
        <taxon>fabids</taxon>
        <taxon>Malpighiales</taxon>
        <taxon>Euphorbiaceae</taxon>
        <taxon>Crotonoideae</taxon>
        <taxon>Manihoteae</taxon>
        <taxon>Manihot</taxon>
    </lineage>
</organism>
<name>A0A2C9W722_MANES</name>
<protein>
    <submittedName>
        <fullName evidence="1">Uncharacterized protein</fullName>
    </submittedName>
</protein>
<evidence type="ECO:0000313" key="1">
    <source>
        <dbReference type="EMBL" id="OAY54228.1"/>
    </source>
</evidence>
<gene>
    <name evidence="1" type="ORF">MANES_03G058200</name>
</gene>
<dbReference type="EMBL" id="CM004389">
    <property type="protein sequence ID" value="OAY54228.1"/>
    <property type="molecule type" value="Genomic_DNA"/>
</dbReference>